<dbReference type="Gene3D" id="2.130.10.10">
    <property type="entry name" value="YVTN repeat-like/Quinoprotein amine dehydrogenase"/>
    <property type="match status" value="1"/>
</dbReference>
<dbReference type="PANTHER" id="PTHR13405:SF11">
    <property type="entry name" value="NUCLEAR PORE COMPLEX PROTEIN NUP133"/>
    <property type="match status" value="1"/>
</dbReference>
<sequence length="1182" mass="132613">MNTTAPKEKHVSKTYWKTLKQRQKVDILGNQNDNDTSVLYSVPWSNPFMYSCDKAVTISKKYDLPVIFKELVDEGGIARMAMSTRKKYILMATKSKAAVSFHYKEKNGRDFKKLELVLPIPLTPAPKEPPFIDFILPPSSSTTTTMTTVSERNADAGIVLVTTTGQLLYWPRVTDSTRPYKDYQLPLGFKEEVTCTSVGLLPGSAYQVMVGTSIGNVYLMQLFDTKGQLSLSCTSLYQKTISSTVLGSLWSYISPSASSSSSSSSSSAGKEEDDNHGAIIKIMQGHTKDEIVLLSTLCCQIWALSPSSKATLISRTHLQSAIEDYAIPSIIPQDLNPNIKVDLLDMDRYGQSEWAVLVSYYIPEMDNFSQFALVCMKQLPKDHDSDSMPFQFLKTYSLPYSYIPSALKRRPSLQLSDRSIAFVSFDNTVVSIATTSDSLFEHSLVLRQDTGKDNQIIAAVVKEQEDGDTADETWATALVFTTNSGVLEYKVDYVSITESQSTGNVHAIDFEDEKTRDMALLRSKLEQAIFFGYNNENPLYFPFKLDQNYNIGDTVVSLAKEIVTGDSALISSTLDTRLSLAQRLKVTQRIPDVLKKTGLLNLVDTKLWIDLWAILQSCYIGIELMDFVSQQRTKDTKWVNCINLCLENAAIAFSDRTIIGSADQNQHEILSSLTLSLPKILKKMDANSLNACGVKSSTCHRSVNYVALFIHHLVSRLQPLENFFVCEYVSATKNGDLLEFFLASDSVGILSQHFTNLKACSETLNEWGTGDDTTLTDTLAKYGDLLLTVHRGNAQLDSRLTNHYQQETKAILDTLSDLGMKDVAITLARTHHYYPTLVACAHDQPAPQCQQLVDEYIQSYGIDFVRSLLQFYSDNNDEEKLLNFDPAYDEAITEILDQNLNIAWKYHLKKENYEKVYILLKSLLPTAENLHTRKTLLSQTKLAYLTVNTISVDSTRISTVLESDEMKRLTIDLDLIESQEQTLSKLKTILAEHAADSEVDQVQLVIEKTSSHLVETQASTDLAILTQLMGRLLLGLALRWDEYVRLLSLMDNNGPSIDNYLYALYFTRVFSTMTSKGETGEQSVTNLNFIWKAIYSKDDWNAIDKCVRDRGAIDLSKILNQTTLYRVLLLCKKQGVVGASILRPREIQLDPALKGDRALGEAIRSHRLDTYFEESIVAISII</sequence>
<accession>A0A163K6Z5</accession>
<evidence type="ECO:0000256" key="2">
    <source>
        <dbReference type="ARBA" id="ARBA00005569"/>
    </source>
</evidence>
<evidence type="ECO:0000256" key="1">
    <source>
        <dbReference type="ARBA" id="ARBA00004123"/>
    </source>
</evidence>
<dbReference type="EMBL" id="LT554417">
    <property type="protein sequence ID" value="SAM04783.1"/>
    <property type="molecule type" value="Genomic_DNA"/>
</dbReference>
<dbReference type="AlphaFoldDB" id="A0A163K6Z5"/>
<dbReference type="GO" id="GO:0006606">
    <property type="term" value="P:protein import into nucleus"/>
    <property type="evidence" value="ECO:0007669"/>
    <property type="project" value="TreeGrafter"/>
</dbReference>
<evidence type="ECO:0000313" key="5">
    <source>
        <dbReference type="EMBL" id="SAM04783.1"/>
    </source>
</evidence>
<dbReference type="OrthoDB" id="103454at2759"/>
<organism evidence="5">
    <name type="scientific">Absidia glauca</name>
    <name type="common">Pin mould</name>
    <dbReference type="NCBI Taxonomy" id="4829"/>
    <lineage>
        <taxon>Eukaryota</taxon>
        <taxon>Fungi</taxon>
        <taxon>Fungi incertae sedis</taxon>
        <taxon>Mucoromycota</taxon>
        <taxon>Mucoromycotina</taxon>
        <taxon>Mucoromycetes</taxon>
        <taxon>Mucorales</taxon>
        <taxon>Cunninghamellaceae</taxon>
        <taxon>Absidia</taxon>
    </lineage>
</organism>
<protein>
    <submittedName>
        <fullName evidence="5">Uncharacterized protein</fullName>
    </submittedName>
</protein>
<dbReference type="InterPro" id="IPR037624">
    <property type="entry name" value="Nup133-like"/>
</dbReference>
<dbReference type="InParanoid" id="A0A163K6Z5"/>
<keyword evidence="3" id="KW-0813">Transport</keyword>
<comment type="similarity">
    <text evidence="2">Belongs to the nucleoporin Nup133 family.</text>
</comment>
<gene>
    <name evidence="5" type="primary">ABSGL_10649.1 scaffold 12033</name>
</gene>
<evidence type="ECO:0000256" key="3">
    <source>
        <dbReference type="ARBA" id="ARBA00022448"/>
    </source>
</evidence>
<dbReference type="GO" id="GO:0016973">
    <property type="term" value="P:poly(A)+ mRNA export from nucleus"/>
    <property type="evidence" value="ECO:0007669"/>
    <property type="project" value="TreeGrafter"/>
</dbReference>
<dbReference type="PANTHER" id="PTHR13405">
    <property type="entry name" value="NUCLEAR PORE COMPLEX PROTEIN NUP133"/>
    <property type="match status" value="1"/>
</dbReference>
<dbReference type="SUPFAM" id="SSF117289">
    <property type="entry name" value="Nucleoporin domain"/>
    <property type="match status" value="1"/>
</dbReference>
<evidence type="ECO:0000256" key="4">
    <source>
        <dbReference type="ARBA" id="ARBA00023242"/>
    </source>
</evidence>
<reference evidence="5" key="1">
    <citation type="submission" date="2016-04" db="EMBL/GenBank/DDBJ databases">
        <authorList>
            <person name="Evans L.H."/>
            <person name="Alamgir A."/>
            <person name="Owens N."/>
            <person name="Weber N.D."/>
            <person name="Virtaneva K."/>
            <person name="Barbian K."/>
            <person name="Babar A."/>
            <person name="Rosenke K."/>
        </authorList>
    </citation>
    <scope>NUCLEOTIDE SEQUENCE [LARGE SCALE GENOMIC DNA]</scope>
    <source>
        <strain evidence="5">CBS 101.48</strain>
    </source>
</reference>
<dbReference type="InterPro" id="IPR015943">
    <property type="entry name" value="WD40/YVTN_repeat-like_dom_sf"/>
</dbReference>
<dbReference type="GO" id="GO:0017056">
    <property type="term" value="F:structural constituent of nuclear pore"/>
    <property type="evidence" value="ECO:0007669"/>
    <property type="project" value="InterPro"/>
</dbReference>
<dbReference type="GO" id="GO:0000972">
    <property type="term" value="P:transcription-dependent tethering of RNA polymerase II gene DNA at nuclear periphery"/>
    <property type="evidence" value="ECO:0007669"/>
    <property type="project" value="TreeGrafter"/>
</dbReference>
<comment type="subcellular location">
    <subcellularLocation>
        <location evidence="1">Nucleus</location>
    </subcellularLocation>
</comment>
<dbReference type="Proteomes" id="UP000078561">
    <property type="component" value="Unassembled WGS sequence"/>
</dbReference>
<keyword evidence="6" id="KW-1185">Reference proteome</keyword>
<dbReference type="OMA" id="SAKACEH"/>
<dbReference type="STRING" id="4829.A0A163K6Z5"/>
<dbReference type="GO" id="GO:0031080">
    <property type="term" value="C:nuclear pore outer ring"/>
    <property type="evidence" value="ECO:0007669"/>
    <property type="project" value="TreeGrafter"/>
</dbReference>
<evidence type="ECO:0000313" key="6">
    <source>
        <dbReference type="Proteomes" id="UP000078561"/>
    </source>
</evidence>
<proteinExistence type="inferred from homology"/>
<keyword evidence="4" id="KW-0539">Nucleus</keyword>
<name>A0A163K6Z5_ABSGL</name>